<evidence type="ECO:0000256" key="2">
    <source>
        <dbReference type="ARBA" id="ARBA00022603"/>
    </source>
</evidence>
<dbReference type="InterPro" id="IPR002903">
    <property type="entry name" value="RsmH"/>
</dbReference>
<dbReference type="InterPro" id="IPR029063">
    <property type="entry name" value="SAM-dependent_MTases_sf"/>
</dbReference>
<dbReference type="EMBL" id="UOGE01000018">
    <property type="protein sequence ID" value="VAX17142.1"/>
    <property type="molecule type" value="Genomic_DNA"/>
</dbReference>
<dbReference type="SUPFAM" id="SSF53335">
    <property type="entry name" value="S-adenosyl-L-methionine-dependent methyltransferases"/>
    <property type="match status" value="1"/>
</dbReference>
<sequence length="313" mass="34862">MEIKHVPVLLDETLFFLDHPTITTVLDATVGGGGHAEAILAKIGHVRILYGFDRDEQAVMRARRRLKKFGNRALIGKSHFADIGEELEKMKIYKVDAVLMDLGGSSFHFDDPDRGFSFKARGPLDMRMDTSQELTASRIVNGYSEAALVKIFSEFGEERYSKRIAKAIVRERGERALEDTMRLAEIVERATPKTRGRTSTHPATRIFQALRIAVNGELDSLAASIENGVDHLNEGGRIAVISFHSLEDRIVKQTLKGMTRRCVCPKELPICACGTPGKVKLLTKKPIEASEGEIKRNRRARSAKLRVAQRLAA</sequence>
<protein>
    <submittedName>
        <fullName evidence="5">16S rRNA (Cytosine(1402)-N(4))-methyltransferase</fullName>
        <ecNumber evidence="5">2.1.1.199</ecNumber>
    </submittedName>
</protein>
<keyword evidence="3 5" id="KW-0808">Transferase</keyword>
<dbReference type="SUPFAM" id="SSF81799">
    <property type="entry name" value="Putative methyltransferase TM0872, insert domain"/>
    <property type="match status" value="1"/>
</dbReference>
<dbReference type="Gene3D" id="1.10.150.170">
    <property type="entry name" value="Putative methyltransferase TM0872, insert domain"/>
    <property type="match status" value="1"/>
</dbReference>
<organism evidence="5">
    <name type="scientific">hydrothermal vent metagenome</name>
    <dbReference type="NCBI Taxonomy" id="652676"/>
    <lineage>
        <taxon>unclassified sequences</taxon>
        <taxon>metagenomes</taxon>
        <taxon>ecological metagenomes</taxon>
    </lineage>
</organism>
<evidence type="ECO:0000256" key="1">
    <source>
        <dbReference type="ARBA" id="ARBA00010396"/>
    </source>
</evidence>
<evidence type="ECO:0000256" key="3">
    <source>
        <dbReference type="ARBA" id="ARBA00022679"/>
    </source>
</evidence>
<dbReference type="GO" id="GO:0071424">
    <property type="term" value="F:rRNA (cytosine-N4-)-methyltransferase activity"/>
    <property type="evidence" value="ECO:0007669"/>
    <property type="project" value="TreeGrafter"/>
</dbReference>
<dbReference type="PANTHER" id="PTHR11265">
    <property type="entry name" value="S-ADENOSYL-METHYLTRANSFERASE MRAW"/>
    <property type="match status" value="1"/>
</dbReference>
<dbReference type="EC" id="2.1.1.199" evidence="5"/>
<dbReference type="Pfam" id="PF01795">
    <property type="entry name" value="Methyltransf_5"/>
    <property type="match status" value="1"/>
</dbReference>
<dbReference type="GO" id="GO:0070475">
    <property type="term" value="P:rRNA base methylation"/>
    <property type="evidence" value="ECO:0007669"/>
    <property type="project" value="TreeGrafter"/>
</dbReference>
<accession>A0A3B1BM33</accession>
<dbReference type="Gene3D" id="3.40.50.150">
    <property type="entry name" value="Vaccinia Virus protein VP39"/>
    <property type="match status" value="1"/>
</dbReference>
<gene>
    <name evidence="5" type="ORF">MNBD_NITROSPINAE02-1338</name>
</gene>
<comment type="similarity">
    <text evidence="1">Belongs to the methyltransferase superfamily. RsmH family.</text>
</comment>
<evidence type="ECO:0000256" key="4">
    <source>
        <dbReference type="ARBA" id="ARBA00022691"/>
    </source>
</evidence>
<dbReference type="PANTHER" id="PTHR11265:SF0">
    <property type="entry name" value="12S RRNA N4-METHYLCYTIDINE METHYLTRANSFERASE"/>
    <property type="match status" value="1"/>
</dbReference>
<dbReference type="AlphaFoldDB" id="A0A3B1BM33"/>
<dbReference type="PIRSF" id="PIRSF004486">
    <property type="entry name" value="MraW"/>
    <property type="match status" value="1"/>
</dbReference>
<dbReference type="GO" id="GO:0005737">
    <property type="term" value="C:cytoplasm"/>
    <property type="evidence" value="ECO:0007669"/>
    <property type="project" value="TreeGrafter"/>
</dbReference>
<proteinExistence type="inferred from homology"/>
<dbReference type="NCBIfam" id="TIGR00006">
    <property type="entry name" value="16S rRNA (cytosine(1402)-N(4))-methyltransferase RsmH"/>
    <property type="match status" value="1"/>
</dbReference>
<keyword evidence="2 5" id="KW-0489">Methyltransferase</keyword>
<name>A0A3B1BM33_9ZZZZ</name>
<dbReference type="HAMAP" id="MF_01007">
    <property type="entry name" value="16SrRNA_methyltr_H"/>
    <property type="match status" value="1"/>
</dbReference>
<reference evidence="5" key="1">
    <citation type="submission" date="2018-06" db="EMBL/GenBank/DDBJ databases">
        <authorList>
            <person name="Zhirakovskaya E."/>
        </authorList>
    </citation>
    <scope>NUCLEOTIDE SEQUENCE</scope>
</reference>
<dbReference type="InterPro" id="IPR023397">
    <property type="entry name" value="SAM-dep_MeTrfase_MraW_recog"/>
</dbReference>
<evidence type="ECO:0000313" key="5">
    <source>
        <dbReference type="EMBL" id="VAX17142.1"/>
    </source>
</evidence>
<keyword evidence="4" id="KW-0949">S-adenosyl-L-methionine</keyword>